<dbReference type="SUPFAM" id="SSF57850">
    <property type="entry name" value="RING/U-box"/>
    <property type="match status" value="1"/>
</dbReference>
<dbReference type="GO" id="GO:0016567">
    <property type="term" value="P:protein ubiquitination"/>
    <property type="evidence" value="ECO:0007669"/>
    <property type="project" value="InterPro"/>
</dbReference>
<keyword evidence="2" id="KW-1133">Transmembrane helix</keyword>
<dbReference type="PANTHER" id="PTHR46573">
    <property type="entry name" value="WD REPEAT, SAM AND U-BOX DOMAIN-CONTAINING PROTEIN 1"/>
    <property type="match status" value="1"/>
</dbReference>
<gene>
    <name evidence="4" type="ORF">KFE25_001787</name>
</gene>
<dbReference type="EMBL" id="JAGTXO010000018">
    <property type="protein sequence ID" value="KAG8463014.1"/>
    <property type="molecule type" value="Genomic_DNA"/>
</dbReference>
<dbReference type="GO" id="GO:0004842">
    <property type="term" value="F:ubiquitin-protein transferase activity"/>
    <property type="evidence" value="ECO:0007669"/>
    <property type="project" value="InterPro"/>
</dbReference>
<proteinExistence type="predicted"/>
<keyword evidence="5" id="KW-1185">Reference proteome</keyword>
<dbReference type="InterPro" id="IPR013083">
    <property type="entry name" value="Znf_RING/FYVE/PHD"/>
</dbReference>
<dbReference type="OMA" id="CPITKVM"/>
<feature type="domain" description="U-box" evidence="3">
    <location>
        <begin position="26"/>
        <end position="93"/>
    </location>
</feature>
<evidence type="ECO:0000256" key="2">
    <source>
        <dbReference type="SAM" id="Phobius"/>
    </source>
</evidence>
<organism evidence="4 5">
    <name type="scientific">Diacronema lutheri</name>
    <name type="common">Unicellular marine alga</name>
    <name type="synonym">Monochrysis lutheri</name>
    <dbReference type="NCBI Taxonomy" id="2081491"/>
    <lineage>
        <taxon>Eukaryota</taxon>
        <taxon>Haptista</taxon>
        <taxon>Haptophyta</taxon>
        <taxon>Pavlovophyceae</taxon>
        <taxon>Pavlovales</taxon>
        <taxon>Pavlovaceae</taxon>
        <taxon>Diacronema</taxon>
    </lineage>
</organism>
<protein>
    <recommendedName>
        <fullName evidence="3">U-box domain-containing protein</fullName>
    </recommendedName>
</protein>
<dbReference type="AlphaFoldDB" id="A0A8J6C7R3"/>
<dbReference type="Pfam" id="PF04564">
    <property type="entry name" value="U-box"/>
    <property type="match status" value="1"/>
</dbReference>
<feature type="compositionally biased region" description="Gly residues" evidence="1">
    <location>
        <begin position="186"/>
        <end position="201"/>
    </location>
</feature>
<feature type="region of interest" description="Disordered" evidence="1">
    <location>
        <begin position="180"/>
        <end position="209"/>
    </location>
</feature>
<dbReference type="PANTHER" id="PTHR46573:SF1">
    <property type="entry name" value="WD REPEAT, SAM AND U-BOX DOMAIN-CONTAINING PROTEIN 1"/>
    <property type="match status" value="1"/>
</dbReference>
<dbReference type="InterPro" id="IPR052085">
    <property type="entry name" value="WD-SAM-U-box"/>
</dbReference>
<dbReference type="SMART" id="SM00504">
    <property type="entry name" value="Ubox"/>
    <property type="match status" value="1"/>
</dbReference>
<sequence>MAEADGTRVESTSAPASDSAVEEPLALCCPITHLLFRDPVFVAESGSTYERHALETFWGRERSGAVRDPLTNVPLSSRATFVNWGKRREVASWLADHSTHVPAGWASRDDVPPAHPAAASSRAAARARAALARRLPAGASLRALACVAGVVLALAAGLDLPLALFPAGAWRPARAAGARAPWTERAGGGDGAAARAGGSGGEAAPPPPRGSRLVLHERLIGHARGRVRGGPAGRRELSIHRPRCRLGELRGTNLGASVFALGFTATWTMGAYRAGAPLLFVLFSCPFWLTAARLLRGALAPLLEASTVHLSTDELVLRSELGLTLPTLGVHVEARARELRAPYAALTAVRLAPAPDGSEDAALAFSLDYVDGIVAWGQGLSAAELRWVCACVRDVLVELEHDGALGRAEPDRGAARLRPELVTQLAPRGDATDACALPPPARRAHARLAATELFFGY</sequence>
<evidence type="ECO:0000256" key="1">
    <source>
        <dbReference type="SAM" id="MobiDB-lite"/>
    </source>
</evidence>
<keyword evidence="2" id="KW-0472">Membrane</keyword>
<evidence type="ECO:0000313" key="4">
    <source>
        <dbReference type="EMBL" id="KAG8463014.1"/>
    </source>
</evidence>
<feature type="transmembrane region" description="Helical" evidence="2">
    <location>
        <begin position="141"/>
        <end position="165"/>
    </location>
</feature>
<dbReference type="Proteomes" id="UP000751190">
    <property type="component" value="Unassembled WGS sequence"/>
</dbReference>
<dbReference type="Gene3D" id="3.30.40.10">
    <property type="entry name" value="Zinc/RING finger domain, C3HC4 (zinc finger)"/>
    <property type="match status" value="1"/>
</dbReference>
<reference evidence="4" key="1">
    <citation type="submission" date="2021-05" db="EMBL/GenBank/DDBJ databases">
        <title>The genome of the haptophyte Pavlova lutheri (Diacronema luteri, Pavlovales) - a model for lipid biosynthesis in eukaryotic algae.</title>
        <authorList>
            <person name="Hulatt C.J."/>
            <person name="Posewitz M.C."/>
        </authorList>
    </citation>
    <scope>NUCLEOTIDE SEQUENCE</scope>
    <source>
        <strain evidence="4">NIVA-4/92</strain>
    </source>
</reference>
<dbReference type="OrthoDB" id="426563at2759"/>
<keyword evidence="2" id="KW-0812">Transmembrane</keyword>
<dbReference type="InterPro" id="IPR003613">
    <property type="entry name" value="Ubox_domain"/>
</dbReference>
<evidence type="ECO:0000313" key="5">
    <source>
        <dbReference type="Proteomes" id="UP000751190"/>
    </source>
</evidence>
<name>A0A8J6C7R3_DIALT</name>
<comment type="caution">
    <text evidence="4">The sequence shown here is derived from an EMBL/GenBank/DDBJ whole genome shotgun (WGS) entry which is preliminary data.</text>
</comment>
<evidence type="ECO:0000259" key="3">
    <source>
        <dbReference type="SMART" id="SM00504"/>
    </source>
</evidence>
<accession>A0A8J6C7R3</accession>